<sequence>MTAFEVLTVAALWGAGAYRGVRARRRPATWRTALAVSVMALAIAATAHFNRIRLDEWVNISNVTNLGSRLALCVAVASAQIYLLGTRHSDIPEGQRRAIYAVSAATAATSSAAWLAAPIHTVELADLGGAPRHLASLVYIVTIYLYLAWFEVGVARYAHQSFRSARGTDPPAAVAIALIGASAWSGIAVLLMWTTHSSVAQIVGRSTPYLDRLATVLFPVPLILLASGLLALPVLPALAHRLAARRLTLRLDPLWRLMVNQHPHVHLPLRQDRITQVLDPRLKAQRRLIEISDGLEEHQVAMPSTLMELARAMGKPVVRRPGAVSAKDALTQLDRAPWPRPLISLSDALRSAERSQRRD</sequence>
<dbReference type="STRING" id="443156.SAMN04489867_3115"/>
<feature type="transmembrane region" description="Helical" evidence="1">
    <location>
        <begin position="213"/>
        <end position="239"/>
    </location>
</feature>
<reference evidence="4" key="1">
    <citation type="submission" date="2016-10" db="EMBL/GenBank/DDBJ databases">
        <authorList>
            <person name="Varghese N."/>
            <person name="Submissions S."/>
        </authorList>
    </citation>
    <scope>NUCLEOTIDE SEQUENCE [LARGE SCALE GENOMIC DNA]</scope>
    <source>
        <strain evidence="4">DSM 22329</strain>
    </source>
</reference>
<feature type="transmembrane region" description="Helical" evidence="1">
    <location>
        <begin position="137"/>
        <end position="158"/>
    </location>
</feature>
<feature type="transmembrane region" description="Helical" evidence="1">
    <location>
        <begin position="69"/>
        <end position="86"/>
    </location>
</feature>
<evidence type="ECO:0000259" key="2">
    <source>
        <dbReference type="Pfam" id="PF20182"/>
    </source>
</evidence>
<dbReference type="Proteomes" id="UP000199077">
    <property type="component" value="Chromosome I"/>
</dbReference>
<feature type="transmembrane region" description="Helical" evidence="1">
    <location>
        <begin position="28"/>
        <end position="49"/>
    </location>
</feature>
<dbReference type="AlphaFoldDB" id="A0A1H0U3I1"/>
<protein>
    <recommendedName>
        <fullName evidence="2">DUF6545 domain-containing protein</fullName>
    </recommendedName>
</protein>
<gene>
    <name evidence="3" type="ORF">SAMN04489867_3115</name>
</gene>
<name>A0A1H0U3I1_9MICO</name>
<keyword evidence="1" id="KW-1133">Transmembrane helix</keyword>
<keyword evidence="1" id="KW-0472">Membrane</keyword>
<dbReference type="InterPro" id="IPR046675">
    <property type="entry name" value="DUF6545"/>
</dbReference>
<feature type="transmembrane region" description="Helical" evidence="1">
    <location>
        <begin position="98"/>
        <end position="117"/>
    </location>
</feature>
<organism evidence="3 4">
    <name type="scientific">Pedococcus dokdonensis</name>
    <dbReference type="NCBI Taxonomy" id="443156"/>
    <lineage>
        <taxon>Bacteria</taxon>
        <taxon>Bacillati</taxon>
        <taxon>Actinomycetota</taxon>
        <taxon>Actinomycetes</taxon>
        <taxon>Micrococcales</taxon>
        <taxon>Intrasporangiaceae</taxon>
        <taxon>Pedococcus</taxon>
    </lineage>
</organism>
<feature type="transmembrane region" description="Helical" evidence="1">
    <location>
        <begin position="170"/>
        <end position="193"/>
    </location>
</feature>
<dbReference type="OrthoDB" id="9824871at2"/>
<evidence type="ECO:0000313" key="3">
    <source>
        <dbReference type="EMBL" id="SDP60739.1"/>
    </source>
</evidence>
<dbReference type="Pfam" id="PF20182">
    <property type="entry name" value="DUF6545"/>
    <property type="match status" value="1"/>
</dbReference>
<proteinExistence type="predicted"/>
<accession>A0A1H0U3I1</accession>
<evidence type="ECO:0000313" key="4">
    <source>
        <dbReference type="Proteomes" id="UP000199077"/>
    </source>
</evidence>
<evidence type="ECO:0000256" key="1">
    <source>
        <dbReference type="SAM" id="Phobius"/>
    </source>
</evidence>
<keyword evidence="4" id="KW-1185">Reference proteome</keyword>
<feature type="domain" description="DUF6545" evidence="2">
    <location>
        <begin position="243"/>
        <end position="313"/>
    </location>
</feature>
<keyword evidence="1" id="KW-0812">Transmembrane</keyword>
<dbReference type="EMBL" id="LT629711">
    <property type="protein sequence ID" value="SDP60739.1"/>
    <property type="molecule type" value="Genomic_DNA"/>
</dbReference>